<sequence length="184" mass="20563">HRSAESPETGTLQPVDTRSWTAAAKCPHCRQFASTSSALMSVKTRLLPCIDGVEPSLRWWFTDVRHQFGEDYADPDAPLLPSERRDPQTGQCPRAGSDALRTWLAGAVGIWLPAWQGRLTPHGLRHYCASSLYERGLDLKAIQELLGRSWLSTTTRYIHVPPEHIEHAWVTANARVAARLETEG</sequence>
<dbReference type="InterPro" id="IPR013762">
    <property type="entry name" value="Integrase-like_cat_sf"/>
</dbReference>
<evidence type="ECO:0000313" key="4">
    <source>
        <dbReference type="EMBL" id="MDT0264589.1"/>
    </source>
</evidence>
<feature type="non-terminal residue" evidence="4">
    <location>
        <position position="1"/>
    </location>
</feature>
<dbReference type="Gene3D" id="1.10.443.10">
    <property type="entry name" value="Intergrase catalytic core"/>
    <property type="match status" value="1"/>
</dbReference>
<keyword evidence="5" id="KW-1185">Reference proteome</keyword>
<dbReference type="Pfam" id="PF00589">
    <property type="entry name" value="Phage_integrase"/>
    <property type="match status" value="1"/>
</dbReference>
<dbReference type="EMBL" id="JAVREH010000184">
    <property type="protein sequence ID" value="MDT0264589.1"/>
    <property type="molecule type" value="Genomic_DNA"/>
</dbReference>
<comment type="caution">
    <text evidence="4">The sequence shown here is derived from an EMBL/GenBank/DDBJ whole genome shotgun (WGS) entry which is preliminary data.</text>
</comment>
<dbReference type="InterPro" id="IPR002104">
    <property type="entry name" value="Integrase_catalytic"/>
</dbReference>
<evidence type="ECO:0000256" key="1">
    <source>
        <dbReference type="ARBA" id="ARBA00023172"/>
    </source>
</evidence>
<accession>A0ABU2JJB1</accession>
<dbReference type="SUPFAM" id="SSF56349">
    <property type="entry name" value="DNA breaking-rejoining enzymes"/>
    <property type="match status" value="1"/>
</dbReference>
<gene>
    <name evidence="4" type="ORF">RM423_24895</name>
</gene>
<feature type="domain" description="Tyr recombinase" evidence="3">
    <location>
        <begin position="1"/>
        <end position="170"/>
    </location>
</feature>
<evidence type="ECO:0000313" key="5">
    <source>
        <dbReference type="Proteomes" id="UP001183176"/>
    </source>
</evidence>
<dbReference type="RefSeq" id="WP_311425721.1">
    <property type="nucleotide sequence ID" value="NZ_JAVREH010000184.1"/>
</dbReference>
<dbReference type="Proteomes" id="UP001183176">
    <property type="component" value="Unassembled WGS sequence"/>
</dbReference>
<dbReference type="PROSITE" id="PS51898">
    <property type="entry name" value="TYR_RECOMBINASE"/>
    <property type="match status" value="1"/>
</dbReference>
<protein>
    <submittedName>
        <fullName evidence="4">Tyrosine-type recombinase/integrase</fullName>
    </submittedName>
</protein>
<name>A0ABU2JJB1_9ACTN</name>
<organism evidence="4 5">
    <name type="scientific">Jatrophihabitans lederbergiae</name>
    <dbReference type="NCBI Taxonomy" id="3075547"/>
    <lineage>
        <taxon>Bacteria</taxon>
        <taxon>Bacillati</taxon>
        <taxon>Actinomycetota</taxon>
        <taxon>Actinomycetes</taxon>
        <taxon>Jatrophihabitantales</taxon>
        <taxon>Jatrophihabitantaceae</taxon>
        <taxon>Jatrophihabitans</taxon>
    </lineage>
</organism>
<dbReference type="InterPro" id="IPR011010">
    <property type="entry name" value="DNA_brk_join_enz"/>
</dbReference>
<proteinExistence type="predicted"/>
<reference evidence="5" key="1">
    <citation type="submission" date="2023-07" db="EMBL/GenBank/DDBJ databases">
        <title>30 novel species of actinomycetes from the DSMZ collection.</title>
        <authorList>
            <person name="Nouioui I."/>
        </authorList>
    </citation>
    <scope>NUCLEOTIDE SEQUENCE [LARGE SCALE GENOMIC DNA]</scope>
    <source>
        <strain evidence="5">DSM 44399</strain>
    </source>
</reference>
<evidence type="ECO:0000259" key="3">
    <source>
        <dbReference type="PROSITE" id="PS51898"/>
    </source>
</evidence>
<keyword evidence="1" id="KW-0233">DNA recombination</keyword>
<evidence type="ECO:0000256" key="2">
    <source>
        <dbReference type="SAM" id="MobiDB-lite"/>
    </source>
</evidence>
<feature type="region of interest" description="Disordered" evidence="2">
    <location>
        <begin position="72"/>
        <end position="92"/>
    </location>
</feature>